<evidence type="ECO:0000256" key="2">
    <source>
        <dbReference type="ARBA" id="ARBA00023015"/>
    </source>
</evidence>
<dbReference type="InterPro" id="IPR005119">
    <property type="entry name" value="LysR_subst-bd"/>
</dbReference>
<dbReference type="Gene3D" id="1.10.10.10">
    <property type="entry name" value="Winged helix-like DNA-binding domain superfamily/Winged helix DNA-binding domain"/>
    <property type="match status" value="1"/>
</dbReference>
<dbReference type="OrthoDB" id="8679465at2"/>
<evidence type="ECO:0000259" key="5">
    <source>
        <dbReference type="PROSITE" id="PS50931"/>
    </source>
</evidence>
<keyword evidence="2" id="KW-0805">Transcription regulation</keyword>
<dbReference type="Pfam" id="PF03466">
    <property type="entry name" value="LysR_substrate"/>
    <property type="match status" value="1"/>
</dbReference>
<dbReference type="Gene3D" id="3.40.190.10">
    <property type="entry name" value="Periplasmic binding protein-like II"/>
    <property type="match status" value="2"/>
</dbReference>
<dbReference type="PANTHER" id="PTHR30346">
    <property type="entry name" value="TRANSCRIPTIONAL DUAL REGULATOR HCAR-RELATED"/>
    <property type="match status" value="1"/>
</dbReference>
<dbReference type="SUPFAM" id="SSF46785">
    <property type="entry name" value="Winged helix' DNA-binding domain"/>
    <property type="match status" value="1"/>
</dbReference>
<feature type="domain" description="HTH lysR-type" evidence="5">
    <location>
        <begin position="5"/>
        <end position="63"/>
    </location>
</feature>
<dbReference type="SUPFAM" id="SSF53850">
    <property type="entry name" value="Periplasmic binding protein-like II"/>
    <property type="match status" value="1"/>
</dbReference>
<dbReference type="Pfam" id="PF00126">
    <property type="entry name" value="HTH_1"/>
    <property type="match status" value="1"/>
</dbReference>
<sequence>MPLRFTLRQLEYLVAVGECGSIALASDKVNVSSPSISAAISQLEQEFGLPLFVRKHAHGLSLTQGGKQFVAQARVVLAQAAALNDLANTITGKVRGPLNVGCLLTFAQVVLPQLRRSFVDMNPEVDFHQFERNQSEIFEGLRSANLDLALSYDLNIPPDLEFVSLASLPPYAVLSDTHELAHLSAVSPAELADYPMILLDLPISAEYFLSFFAEIGLRPRIAERTRDMAVMQSLVGQGFGYSIANIRPWSDRAPDGRKLRYVPMTGPVRPMQLGLVLSEGARASQTVRAFVDHCRAQLTPENTHGLRLRLDGPPRDF</sequence>
<name>A0A1H8H314_9RHOB</name>
<protein>
    <submittedName>
        <fullName evidence="6">DNA-binding transcriptional regulator, LysR family</fullName>
    </submittedName>
</protein>
<evidence type="ECO:0000313" key="7">
    <source>
        <dbReference type="Proteomes" id="UP000198761"/>
    </source>
</evidence>
<dbReference type="CDD" id="cd08412">
    <property type="entry name" value="PBP2_PAO1_like"/>
    <property type="match status" value="1"/>
</dbReference>
<dbReference type="PANTHER" id="PTHR30346:SF0">
    <property type="entry name" value="HCA OPERON TRANSCRIPTIONAL ACTIVATOR HCAR"/>
    <property type="match status" value="1"/>
</dbReference>
<gene>
    <name evidence="6" type="ORF">SAMN04488103_105244</name>
</gene>
<dbReference type="EMBL" id="FOCE01000005">
    <property type="protein sequence ID" value="SEN50771.1"/>
    <property type="molecule type" value="Genomic_DNA"/>
</dbReference>
<evidence type="ECO:0000256" key="1">
    <source>
        <dbReference type="ARBA" id="ARBA00009437"/>
    </source>
</evidence>
<dbReference type="GO" id="GO:0032993">
    <property type="term" value="C:protein-DNA complex"/>
    <property type="evidence" value="ECO:0007669"/>
    <property type="project" value="TreeGrafter"/>
</dbReference>
<dbReference type="InterPro" id="IPR036390">
    <property type="entry name" value="WH_DNA-bd_sf"/>
</dbReference>
<dbReference type="GO" id="GO:0003677">
    <property type="term" value="F:DNA binding"/>
    <property type="evidence" value="ECO:0007669"/>
    <property type="project" value="UniProtKB-KW"/>
</dbReference>
<dbReference type="GO" id="GO:0003700">
    <property type="term" value="F:DNA-binding transcription factor activity"/>
    <property type="evidence" value="ECO:0007669"/>
    <property type="project" value="InterPro"/>
</dbReference>
<keyword evidence="7" id="KW-1185">Reference proteome</keyword>
<dbReference type="InterPro" id="IPR000847">
    <property type="entry name" value="LysR_HTH_N"/>
</dbReference>
<evidence type="ECO:0000313" key="6">
    <source>
        <dbReference type="EMBL" id="SEN50771.1"/>
    </source>
</evidence>
<dbReference type="PRINTS" id="PR00039">
    <property type="entry name" value="HTHLYSR"/>
</dbReference>
<dbReference type="InterPro" id="IPR036388">
    <property type="entry name" value="WH-like_DNA-bd_sf"/>
</dbReference>
<proteinExistence type="inferred from homology"/>
<evidence type="ECO:0000256" key="4">
    <source>
        <dbReference type="ARBA" id="ARBA00023163"/>
    </source>
</evidence>
<dbReference type="AlphaFoldDB" id="A0A1H8H314"/>
<dbReference type="PROSITE" id="PS50931">
    <property type="entry name" value="HTH_LYSR"/>
    <property type="match status" value="1"/>
</dbReference>
<keyword evidence="4" id="KW-0804">Transcription</keyword>
<keyword evidence="3 6" id="KW-0238">DNA-binding</keyword>
<evidence type="ECO:0000256" key="3">
    <source>
        <dbReference type="ARBA" id="ARBA00023125"/>
    </source>
</evidence>
<comment type="similarity">
    <text evidence="1">Belongs to the LysR transcriptional regulatory family.</text>
</comment>
<reference evidence="6 7" key="1">
    <citation type="submission" date="2016-10" db="EMBL/GenBank/DDBJ databases">
        <authorList>
            <person name="de Groot N.N."/>
        </authorList>
    </citation>
    <scope>NUCLEOTIDE SEQUENCE [LARGE SCALE GENOMIC DNA]</scope>
    <source>
        <strain evidence="6 7">DSM 3857</strain>
    </source>
</reference>
<dbReference type="STRING" id="933059.SAMN04488103_105244"/>
<accession>A0A1H8H314</accession>
<organism evidence="6 7">
    <name type="scientific">Gemmobacter aquatilis</name>
    <dbReference type="NCBI Taxonomy" id="933059"/>
    <lineage>
        <taxon>Bacteria</taxon>
        <taxon>Pseudomonadati</taxon>
        <taxon>Pseudomonadota</taxon>
        <taxon>Alphaproteobacteria</taxon>
        <taxon>Rhodobacterales</taxon>
        <taxon>Paracoccaceae</taxon>
        <taxon>Gemmobacter</taxon>
    </lineage>
</organism>
<dbReference type="RefSeq" id="WP_091301340.1">
    <property type="nucleotide sequence ID" value="NZ_FOCE01000005.1"/>
</dbReference>
<dbReference type="Proteomes" id="UP000198761">
    <property type="component" value="Unassembled WGS sequence"/>
</dbReference>